<dbReference type="PANTHER" id="PTHR42031:SF1">
    <property type="entry name" value="KEY LIME PATHOGENICITY PROTEIN"/>
    <property type="match status" value="1"/>
</dbReference>
<dbReference type="PANTHER" id="PTHR42031">
    <property type="entry name" value="KEY LIME PATHOGENICITY PROTEIN"/>
    <property type="match status" value="1"/>
</dbReference>
<feature type="compositionally biased region" description="Polar residues" evidence="1">
    <location>
        <begin position="345"/>
        <end position="355"/>
    </location>
</feature>
<accession>A0A9P9Y0T6</accession>
<feature type="domain" description="DUF7896" evidence="2">
    <location>
        <begin position="387"/>
        <end position="475"/>
    </location>
</feature>
<name>A0A9P9Y0T6_9HYPO</name>
<reference evidence="3" key="1">
    <citation type="journal article" date="2021" name="J Fungi (Basel)">
        <title>Genomic and Metabolomic Analyses of the Marine Fungus Emericellopsis cladophorae: Insights into Saltwater Adaptability Mechanisms and Its Biosynthetic Potential.</title>
        <authorList>
            <person name="Goncalves M.F.M."/>
            <person name="Hilario S."/>
            <person name="Van de Peer Y."/>
            <person name="Esteves A.C."/>
            <person name="Alves A."/>
        </authorList>
    </citation>
    <scope>NUCLEOTIDE SEQUENCE</scope>
    <source>
        <strain evidence="3">MUM 19.33</strain>
    </source>
</reference>
<feature type="region of interest" description="Disordered" evidence="1">
    <location>
        <begin position="267"/>
        <end position="357"/>
    </location>
</feature>
<feature type="compositionally biased region" description="Polar residues" evidence="1">
    <location>
        <begin position="517"/>
        <end position="534"/>
    </location>
</feature>
<protein>
    <recommendedName>
        <fullName evidence="2">DUF7896 domain-containing protein</fullName>
    </recommendedName>
</protein>
<reference evidence="3" key="2">
    <citation type="submission" date="2022-07" db="EMBL/GenBank/DDBJ databases">
        <authorList>
            <person name="Goncalves M.F.M."/>
            <person name="Hilario S."/>
            <person name="Van De Peer Y."/>
            <person name="Esteves A.C."/>
            <person name="Alves A."/>
        </authorList>
    </citation>
    <scope>NUCLEOTIDE SEQUENCE</scope>
    <source>
        <strain evidence="3">MUM 19.33</strain>
    </source>
</reference>
<dbReference type="RefSeq" id="XP_051362339.1">
    <property type="nucleotide sequence ID" value="XM_051506324.1"/>
</dbReference>
<dbReference type="Pfam" id="PF25438">
    <property type="entry name" value="DUF7896"/>
    <property type="match status" value="1"/>
</dbReference>
<evidence type="ECO:0000259" key="2">
    <source>
        <dbReference type="Pfam" id="PF25438"/>
    </source>
</evidence>
<dbReference type="OrthoDB" id="5377599at2759"/>
<evidence type="ECO:0000256" key="1">
    <source>
        <dbReference type="SAM" id="MobiDB-lite"/>
    </source>
</evidence>
<organism evidence="3 4">
    <name type="scientific">Emericellopsis cladophorae</name>
    <dbReference type="NCBI Taxonomy" id="2686198"/>
    <lineage>
        <taxon>Eukaryota</taxon>
        <taxon>Fungi</taxon>
        <taxon>Dikarya</taxon>
        <taxon>Ascomycota</taxon>
        <taxon>Pezizomycotina</taxon>
        <taxon>Sordariomycetes</taxon>
        <taxon>Hypocreomycetidae</taxon>
        <taxon>Hypocreales</taxon>
        <taxon>Bionectriaceae</taxon>
        <taxon>Emericellopsis</taxon>
    </lineage>
</organism>
<feature type="compositionally biased region" description="Low complexity" evidence="1">
    <location>
        <begin position="486"/>
        <end position="496"/>
    </location>
</feature>
<dbReference type="GeneID" id="75827964"/>
<feature type="region of interest" description="Disordered" evidence="1">
    <location>
        <begin position="1"/>
        <end position="20"/>
    </location>
</feature>
<feature type="region of interest" description="Disordered" evidence="1">
    <location>
        <begin position="481"/>
        <end position="534"/>
    </location>
</feature>
<dbReference type="AlphaFoldDB" id="A0A9P9Y0T6"/>
<feature type="compositionally biased region" description="Low complexity" evidence="1">
    <location>
        <begin position="293"/>
        <end position="303"/>
    </location>
</feature>
<feature type="compositionally biased region" description="Polar residues" evidence="1">
    <location>
        <begin position="270"/>
        <end position="285"/>
    </location>
</feature>
<feature type="compositionally biased region" description="Basic and acidic residues" evidence="1">
    <location>
        <begin position="438"/>
        <end position="455"/>
    </location>
</feature>
<keyword evidence="4" id="KW-1185">Reference proteome</keyword>
<dbReference type="Proteomes" id="UP001055219">
    <property type="component" value="Unassembled WGS sequence"/>
</dbReference>
<feature type="region of interest" description="Disordered" evidence="1">
    <location>
        <begin position="437"/>
        <end position="464"/>
    </location>
</feature>
<evidence type="ECO:0000313" key="3">
    <source>
        <dbReference type="EMBL" id="KAI6781483.1"/>
    </source>
</evidence>
<dbReference type="EMBL" id="JAGIXG020000021">
    <property type="protein sequence ID" value="KAI6781483.1"/>
    <property type="molecule type" value="Genomic_DNA"/>
</dbReference>
<feature type="compositionally biased region" description="Acidic residues" evidence="1">
    <location>
        <begin position="497"/>
        <end position="513"/>
    </location>
</feature>
<comment type="caution">
    <text evidence="3">The sequence shown here is derived from an EMBL/GenBank/DDBJ whole genome shotgun (WGS) entry which is preliminary data.</text>
</comment>
<sequence>MIFESNPVAQAVDDDHISGSSKTTPPGLLFAIGHNTVVQPGLSNPGWDPAMLARSMSHVLTDGYSSQPAIQSQPLQKALTQHPQQHYQGHRVPVPFTSQGNNIARISAVPMNRSQSAQPDLMRGHMGHPSSTGQPLPIVNEHDVLQGVGKSPADYLAGQPDDSDFLSTRLDGWGNMPFDHFYYADPQSRCPSMISGSTMPEATPMTRGNSTMSNALHTGTPMVQSGSAQSMVYGSDMNLFALYGDGSKDPLVPFDSLDGCGASFKPHGDYTSNETEAATANQAQSAEMERTESNMSTSSTSSQRRYRERQQQILRNGQAQSKLEPKPQPPQTNADAKKNPVALPKSTQHAAPQSSKKLRCTECTDYTEFRGDHELRRHMDAKHNRFVTVFQCRDPAAQGMSSAVRPKVPLLGCKSCDAGKFYGQYYNAAAHLRRAHFSPREARSNRRNSKQEKRGGSAGGHWPPMDELKLWMVKVSVSQEDAKKGSSSATSSPLEPSDADDETISSDDAEVDCQESGHASFSLSETSSGTGTPDQSAYTVAGACMDFSYGSTMPAMDAMGYSPASFEPAPWIDHDLCTFAQSSSFELVDSMFPSN</sequence>
<evidence type="ECO:0000313" key="4">
    <source>
        <dbReference type="Proteomes" id="UP001055219"/>
    </source>
</evidence>
<gene>
    <name evidence="3" type="ORF">J7T54_001445</name>
</gene>
<dbReference type="InterPro" id="IPR057218">
    <property type="entry name" value="DUF7896"/>
</dbReference>
<proteinExistence type="predicted"/>